<dbReference type="GO" id="GO:0016787">
    <property type="term" value="F:hydrolase activity"/>
    <property type="evidence" value="ECO:0007669"/>
    <property type="project" value="UniProtKB-KW"/>
</dbReference>
<dbReference type="EMBL" id="JBHRTR010000015">
    <property type="protein sequence ID" value="MFC3226649.1"/>
    <property type="molecule type" value="Genomic_DNA"/>
</dbReference>
<comment type="caution">
    <text evidence="3">The sequence shown here is derived from an EMBL/GenBank/DDBJ whole genome shotgun (WGS) entry which is preliminary data.</text>
</comment>
<dbReference type="InterPro" id="IPR003010">
    <property type="entry name" value="C-N_Hydrolase"/>
</dbReference>
<dbReference type="InterPro" id="IPR050345">
    <property type="entry name" value="Aliph_Amidase/BUP"/>
</dbReference>
<dbReference type="PANTHER" id="PTHR43674:SF2">
    <property type="entry name" value="BETA-UREIDOPROPIONASE"/>
    <property type="match status" value="1"/>
</dbReference>
<dbReference type="Pfam" id="PF00795">
    <property type="entry name" value="CN_hydrolase"/>
    <property type="match status" value="1"/>
</dbReference>
<feature type="domain" description="CN hydrolase" evidence="2">
    <location>
        <begin position="11"/>
        <end position="260"/>
    </location>
</feature>
<dbReference type="SUPFAM" id="SSF56317">
    <property type="entry name" value="Carbon-nitrogen hydrolase"/>
    <property type="match status" value="1"/>
</dbReference>
<dbReference type="PROSITE" id="PS50263">
    <property type="entry name" value="CN_HYDROLASE"/>
    <property type="match status" value="1"/>
</dbReference>
<dbReference type="PANTHER" id="PTHR43674">
    <property type="entry name" value="NITRILASE C965.09-RELATED"/>
    <property type="match status" value="1"/>
</dbReference>
<dbReference type="Proteomes" id="UP001595528">
    <property type="component" value="Unassembled WGS sequence"/>
</dbReference>
<accession>A0ABV7KWW1</accession>
<dbReference type="RefSeq" id="WP_379898714.1">
    <property type="nucleotide sequence ID" value="NZ_JBHRTR010000015.1"/>
</dbReference>
<evidence type="ECO:0000256" key="1">
    <source>
        <dbReference type="ARBA" id="ARBA00022801"/>
    </source>
</evidence>
<name>A0ABV7KWW1_9PROT</name>
<keyword evidence="1 3" id="KW-0378">Hydrolase</keyword>
<dbReference type="InterPro" id="IPR036526">
    <property type="entry name" value="C-N_Hydrolase_sf"/>
</dbReference>
<reference evidence="4" key="1">
    <citation type="journal article" date="2019" name="Int. J. Syst. Evol. Microbiol.">
        <title>The Global Catalogue of Microorganisms (GCM) 10K type strain sequencing project: providing services to taxonomists for standard genome sequencing and annotation.</title>
        <authorList>
            <consortium name="The Broad Institute Genomics Platform"/>
            <consortium name="The Broad Institute Genome Sequencing Center for Infectious Disease"/>
            <person name="Wu L."/>
            <person name="Ma J."/>
        </authorList>
    </citation>
    <scope>NUCLEOTIDE SEQUENCE [LARGE SCALE GENOMIC DNA]</scope>
    <source>
        <strain evidence="4">KCTC 42964</strain>
    </source>
</reference>
<dbReference type="Gene3D" id="3.60.110.10">
    <property type="entry name" value="Carbon-nitrogen hydrolase"/>
    <property type="match status" value="1"/>
</dbReference>
<evidence type="ECO:0000313" key="4">
    <source>
        <dbReference type="Proteomes" id="UP001595528"/>
    </source>
</evidence>
<protein>
    <submittedName>
        <fullName evidence="3">Nitrilase-related carbon-nitrogen hydrolase</fullName>
    </submittedName>
</protein>
<sequence>MKIVAGLIQTGLHGDAAHETPAELKRRMADAHWPHVEAAARAGVQVLGLQELWNLPYFCASLDCRWYAAAEAVPGGPGVEAMQAAAREFGMVIVAPVFEEAMPGQYFNTAAVIDADGRYLGKFRKIHIPNIPDFHEKLFFAPGDLGYPVFETAFCRLGVYICYDRHFPEGWRQLALNGVELVMNPSATGRGLSDHLWELEQPAAAIANGIFIGTNNRVGWEEPWRTTQFYGGSYFCDPKGRIVAQAPYDQPALVTAELDLGLIREVRESWQFFRDRRPDTYGGLTRSTGGG</sequence>
<evidence type="ECO:0000259" key="2">
    <source>
        <dbReference type="PROSITE" id="PS50263"/>
    </source>
</evidence>
<evidence type="ECO:0000313" key="3">
    <source>
        <dbReference type="EMBL" id="MFC3226649.1"/>
    </source>
</evidence>
<proteinExistence type="predicted"/>
<gene>
    <name evidence="3" type="ORF">ACFOGJ_05365</name>
</gene>
<keyword evidence="4" id="KW-1185">Reference proteome</keyword>
<organism evidence="3 4">
    <name type="scientific">Marinibaculum pumilum</name>
    <dbReference type="NCBI Taxonomy" id="1766165"/>
    <lineage>
        <taxon>Bacteria</taxon>
        <taxon>Pseudomonadati</taxon>
        <taxon>Pseudomonadota</taxon>
        <taxon>Alphaproteobacteria</taxon>
        <taxon>Rhodospirillales</taxon>
        <taxon>Rhodospirillaceae</taxon>
        <taxon>Marinibaculum</taxon>
    </lineage>
</organism>